<dbReference type="Pfam" id="PF24494">
    <property type="entry name" value="DUF7587"/>
    <property type="match status" value="1"/>
</dbReference>
<dbReference type="EMBL" id="ML977564">
    <property type="protein sequence ID" value="KAF2005274.1"/>
    <property type="molecule type" value="Genomic_DNA"/>
</dbReference>
<evidence type="ECO:0000313" key="3">
    <source>
        <dbReference type="EMBL" id="KAF2005274.1"/>
    </source>
</evidence>
<protein>
    <recommendedName>
        <fullName evidence="2">DUF7587 domain-containing protein</fullName>
    </recommendedName>
</protein>
<keyword evidence="4" id="KW-1185">Reference proteome</keyword>
<name>A0A6A5WWE7_9PLEO</name>
<organism evidence="3 4">
    <name type="scientific">Amniculicola lignicola CBS 123094</name>
    <dbReference type="NCBI Taxonomy" id="1392246"/>
    <lineage>
        <taxon>Eukaryota</taxon>
        <taxon>Fungi</taxon>
        <taxon>Dikarya</taxon>
        <taxon>Ascomycota</taxon>
        <taxon>Pezizomycotina</taxon>
        <taxon>Dothideomycetes</taxon>
        <taxon>Pleosporomycetidae</taxon>
        <taxon>Pleosporales</taxon>
        <taxon>Amniculicolaceae</taxon>
        <taxon>Amniculicola</taxon>
    </lineage>
</organism>
<sequence>MSSIPLRSSSISSSNSLTETATTPVQVPPLVYRIQLPTSQTRYSFSSGFRSKNQTTILNYTSLLQDFGNAHLSRATNISSPFISVYDSLSHAEAVAAYFSHELRVAVTLVTIDTAHLARGPVFRAADLLRDRVLDEHEAWIHHGEYLVQYRIPPQAVRQETVVGEGRGSGSGNTEKDEGSRWGVIGAR</sequence>
<feature type="domain" description="DUF7587" evidence="2">
    <location>
        <begin position="26"/>
        <end position="160"/>
    </location>
</feature>
<dbReference type="AlphaFoldDB" id="A0A6A5WWE7"/>
<accession>A0A6A5WWE7</accession>
<evidence type="ECO:0000256" key="1">
    <source>
        <dbReference type="SAM" id="MobiDB-lite"/>
    </source>
</evidence>
<evidence type="ECO:0000313" key="4">
    <source>
        <dbReference type="Proteomes" id="UP000799779"/>
    </source>
</evidence>
<proteinExistence type="predicted"/>
<dbReference type="Proteomes" id="UP000799779">
    <property type="component" value="Unassembled WGS sequence"/>
</dbReference>
<dbReference type="PANTHER" id="PTHR40781">
    <property type="match status" value="1"/>
</dbReference>
<dbReference type="OrthoDB" id="88561at2759"/>
<reference evidence="3" key="1">
    <citation type="journal article" date="2020" name="Stud. Mycol.">
        <title>101 Dothideomycetes genomes: a test case for predicting lifestyles and emergence of pathogens.</title>
        <authorList>
            <person name="Haridas S."/>
            <person name="Albert R."/>
            <person name="Binder M."/>
            <person name="Bloem J."/>
            <person name="Labutti K."/>
            <person name="Salamov A."/>
            <person name="Andreopoulos B."/>
            <person name="Baker S."/>
            <person name="Barry K."/>
            <person name="Bills G."/>
            <person name="Bluhm B."/>
            <person name="Cannon C."/>
            <person name="Castanera R."/>
            <person name="Culley D."/>
            <person name="Daum C."/>
            <person name="Ezra D."/>
            <person name="Gonzalez J."/>
            <person name="Henrissat B."/>
            <person name="Kuo A."/>
            <person name="Liang C."/>
            <person name="Lipzen A."/>
            <person name="Lutzoni F."/>
            <person name="Magnuson J."/>
            <person name="Mondo S."/>
            <person name="Nolan M."/>
            <person name="Ohm R."/>
            <person name="Pangilinan J."/>
            <person name="Park H.-J."/>
            <person name="Ramirez L."/>
            <person name="Alfaro M."/>
            <person name="Sun H."/>
            <person name="Tritt A."/>
            <person name="Yoshinaga Y."/>
            <person name="Zwiers L.-H."/>
            <person name="Turgeon B."/>
            <person name="Goodwin S."/>
            <person name="Spatafora J."/>
            <person name="Crous P."/>
            <person name="Grigoriev I."/>
        </authorList>
    </citation>
    <scope>NUCLEOTIDE SEQUENCE</scope>
    <source>
        <strain evidence="3">CBS 123094</strain>
    </source>
</reference>
<feature type="region of interest" description="Disordered" evidence="1">
    <location>
        <begin position="1"/>
        <end position="20"/>
    </location>
</feature>
<evidence type="ECO:0000259" key="2">
    <source>
        <dbReference type="Pfam" id="PF24494"/>
    </source>
</evidence>
<dbReference type="InterPro" id="IPR056009">
    <property type="entry name" value="DUF7587"/>
</dbReference>
<feature type="compositionally biased region" description="Low complexity" evidence="1">
    <location>
        <begin position="1"/>
        <end position="17"/>
    </location>
</feature>
<feature type="region of interest" description="Disordered" evidence="1">
    <location>
        <begin position="162"/>
        <end position="188"/>
    </location>
</feature>
<dbReference type="PANTHER" id="PTHR40781:SF1">
    <property type="match status" value="1"/>
</dbReference>
<gene>
    <name evidence="3" type="ORF">P154DRAFT_611869</name>
</gene>